<dbReference type="InterPro" id="IPR027417">
    <property type="entry name" value="P-loop_NTPase"/>
</dbReference>
<proteinExistence type="predicted"/>
<feature type="domain" description="PD-(D/E)XK endonuclease-like" evidence="1">
    <location>
        <begin position="650"/>
        <end position="927"/>
    </location>
</feature>
<name>A0A9D9DM62_9BACT</name>
<reference evidence="2" key="2">
    <citation type="journal article" date="2021" name="PeerJ">
        <title>Extensive microbial diversity within the chicken gut microbiome revealed by metagenomics and culture.</title>
        <authorList>
            <person name="Gilroy R."/>
            <person name="Ravi A."/>
            <person name="Getino M."/>
            <person name="Pursley I."/>
            <person name="Horton D.L."/>
            <person name="Alikhan N.F."/>
            <person name="Baker D."/>
            <person name="Gharbi K."/>
            <person name="Hall N."/>
            <person name="Watson M."/>
            <person name="Adriaenssens E.M."/>
            <person name="Foster-Nyarko E."/>
            <person name="Jarju S."/>
            <person name="Secka A."/>
            <person name="Antonio M."/>
            <person name="Oren A."/>
            <person name="Chaudhuri R.R."/>
            <person name="La Ragione R."/>
            <person name="Hildebrand F."/>
            <person name="Pallen M.J."/>
        </authorList>
    </citation>
    <scope>NUCLEOTIDE SEQUENCE</scope>
    <source>
        <strain evidence="2">15467</strain>
    </source>
</reference>
<dbReference type="Pfam" id="PF12705">
    <property type="entry name" value="PDDEXK_1"/>
    <property type="match status" value="1"/>
</dbReference>
<dbReference type="SUPFAM" id="SSF52540">
    <property type="entry name" value="P-loop containing nucleoside triphosphate hydrolases"/>
    <property type="match status" value="1"/>
</dbReference>
<dbReference type="InterPro" id="IPR038726">
    <property type="entry name" value="PDDEXK_AddAB-type"/>
</dbReference>
<sequence>MEFLRAVAKIFADSSENRLFVFPNRRSIKFFLKYLGTEHGNRSGKPMFAPQTTTVNDLFLKLSGLKAADPIETQYLLYNHYVELVHGGDRDREPFDEFINWGNVIVSDFNDIDKYFIDARQLFSNIRDLKDIEEDFSFLSPVQREAIRRFWGNFTKGDESFKKEKFISLWSVMYELYSRLRASLSARGEGYEGMIYRSVAGRIDEFDLGNLVFVGFNAPNACEKILMKRSRDAGGDFYWDFYGEMVTDPDNKSSMFIESLRKEFPSRHLLPDDATRVTALSDLEINLYGVPSGVGGAILACDILRKHIGDDPLKTAVLLPDEKLLIPLLSSIPQEYGKVNVTMGYPVTATPLPDFMNMLAGLQRNVVEQDGKSLFHHASVRALLSHRYLKAAAGSLCSNICENIVRENKIYISSDDPLFTGSESGLVRKIFRSMERVQDIIDWQREILEEIESAVEHPDKDFIYCYYKALEKLKKLDLPLGKAAYFRLLRQMTSMFTVPFRGEPLEGLQIMGPLEIRSLDFDNIIILSANEGLFPATAAAPSLIPYNLRLGFGLPTYQLQDAISAYHFYRSICRARNLYMIYDSRAEGLNRGEESRYIKQLKYHYECRINGHSVTYPLVNGTVQIEPLAKSDAIMEKMRNLYMGDGGGYLSASAINCYIDCPLKFYHTYVEGIREQDDVIEELDAGKFGELFHAVVQRLYAPYLNEVLSADLISRLRTDREGRIDNIIDEYFAREKLGKISGENLIVKEVIKRYIAITLGVDARIAPFCLHAAEKRMFCSMELPGTGTVRLKAIIDRIDSTDAGLRIADYKTGKVVMPGKKDFDISQLFNIEKVHYKELFQLYFYAYVFSRDGGMQDPDEFRLVIYNVPELLKKSFTEHIATRDSLEAFGQMLKECIGGIFNQQIPFSPSSWNSEGCRECKFKLLCRHR</sequence>
<dbReference type="Proteomes" id="UP000823635">
    <property type="component" value="Unassembled WGS sequence"/>
</dbReference>
<dbReference type="AlphaFoldDB" id="A0A9D9DM62"/>
<evidence type="ECO:0000313" key="3">
    <source>
        <dbReference type="Proteomes" id="UP000823635"/>
    </source>
</evidence>
<reference evidence="2" key="1">
    <citation type="submission" date="2020-10" db="EMBL/GenBank/DDBJ databases">
        <authorList>
            <person name="Gilroy R."/>
        </authorList>
    </citation>
    <scope>NUCLEOTIDE SEQUENCE</scope>
    <source>
        <strain evidence="2">15467</strain>
    </source>
</reference>
<evidence type="ECO:0000259" key="1">
    <source>
        <dbReference type="Pfam" id="PF12705"/>
    </source>
</evidence>
<evidence type="ECO:0000313" key="2">
    <source>
        <dbReference type="EMBL" id="MBO8429208.1"/>
    </source>
</evidence>
<gene>
    <name evidence="2" type="ORF">IAC68_04670</name>
</gene>
<dbReference type="Gene3D" id="3.90.320.10">
    <property type="match status" value="1"/>
</dbReference>
<organism evidence="2 3">
    <name type="scientific">Candidatus Egerieousia excrementavium</name>
    <dbReference type="NCBI Taxonomy" id="2840778"/>
    <lineage>
        <taxon>Bacteria</taxon>
        <taxon>Pseudomonadati</taxon>
        <taxon>Bacteroidota</taxon>
        <taxon>Bacteroidia</taxon>
        <taxon>Bacteroidales</taxon>
        <taxon>Candidatus Egerieousia</taxon>
    </lineage>
</organism>
<dbReference type="EMBL" id="JADINB010000103">
    <property type="protein sequence ID" value="MBO8429208.1"/>
    <property type="molecule type" value="Genomic_DNA"/>
</dbReference>
<accession>A0A9D9DM62</accession>
<dbReference type="InterPro" id="IPR011604">
    <property type="entry name" value="PDDEXK-like_dom_sf"/>
</dbReference>
<protein>
    <submittedName>
        <fullName evidence="2">PD-(D/E)XK nuclease family protein</fullName>
    </submittedName>
</protein>
<comment type="caution">
    <text evidence="2">The sequence shown here is derived from an EMBL/GenBank/DDBJ whole genome shotgun (WGS) entry which is preliminary data.</text>
</comment>